<evidence type="ECO:0000256" key="1">
    <source>
        <dbReference type="SAM" id="Coils"/>
    </source>
</evidence>
<dbReference type="AlphaFoldDB" id="A0A4Y7SC73"/>
<dbReference type="EMBL" id="QPFP01000211">
    <property type="protein sequence ID" value="TEB19024.1"/>
    <property type="molecule type" value="Genomic_DNA"/>
</dbReference>
<keyword evidence="1" id="KW-0175">Coiled coil</keyword>
<evidence type="ECO:0008006" key="4">
    <source>
        <dbReference type="Google" id="ProtNLM"/>
    </source>
</evidence>
<sequence>MAENTQIDSPFSHRFTTNYVASPEEVPLIEQIIQDHKAIIHDLRDEVEELDGAIAELVRRKKEVESWECRYHTSVAHHAGLLAPARLIPPEILSVIFRLLPHNLEFAKTEGSGDSARNRDLEAPCKQELDKYLTVWHAVRGARESALTDLPDEHTCEKIGEVLQH</sequence>
<evidence type="ECO:0000313" key="3">
    <source>
        <dbReference type="Proteomes" id="UP000298030"/>
    </source>
</evidence>
<dbReference type="Proteomes" id="UP000298030">
    <property type="component" value="Unassembled WGS sequence"/>
</dbReference>
<protein>
    <recommendedName>
        <fullName evidence="4">F-box domain-containing protein</fullName>
    </recommendedName>
</protein>
<name>A0A4Y7SC73_COPMI</name>
<organism evidence="2 3">
    <name type="scientific">Coprinellus micaceus</name>
    <name type="common">Glistening ink-cap mushroom</name>
    <name type="synonym">Coprinus micaceus</name>
    <dbReference type="NCBI Taxonomy" id="71717"/>
    <lineage>
        <taxon>Eukaryota</taxon>
        <taxon>Fungi</taxon>
        <taxon>Dikarya</taxon>
        <taxon>Basidiomycota</taxon>
        <taxon>Agaricomycotina</taxon>
        <taxon>Agaricomycetes</taxon>
        <taxon>Agaricomycetidae</taxon>
        <taxon>Agaricales</taxon>
        <taxon>Agaricineae</taxon>
        <taxon>Psathyrellaceae</taxon>
        <taxon>Coprinellus</taxon>
    </lineage>
</organism>
<accession>A0A4Y7SC73</accession>
<keyword evidence="3" id="KW-1185">Reference proteome</keyword>
<feature type="coiled-coil region" evidence="1">
    <location>
        <begin position="33"/>
        <end position="60"/>
    </location>
</feature>
<evidence type="ECO:0000313" key="2">
    <source>
        <dbReference type="EMBL" id="TEB19024.1"/>
    </source>
</evidence>
<proteinExistence type="predicted"/>
<comment type="caution">
    <text evidence="2">The sequence shown here is derived from an EMBL/GenBank/DDBJ whole genome shotgun (WGS) entry which is preliminary data.</text>
</comment>
<gene>
    <name evidence="2" type="ORF">FA13DRAFT_1802691</name>
</gene>
<reference evidence="2 3" key="1">
    <citation type="journal article" date="2019" name="Nat. Ecol. Evol.">
        <title>Megaphylogeny resolves global patterns of mushroom evolution.</title>
        <authorList>
            <person name="Varga T."/>
            <person name="Krizsan K."/>
            <person name="Foldi C."/>
            <person name="Dima B."/>
            <person name="Sanchez-Garcia M."/>
            <person name="Sanchez-Ramirez S."/>
            <person name="Szollosi G.J."/>
            <person name="Szarkandi J.G."/>
            <person name="Papp V."/>
            <person name="Albert L."/>
            <person name="Andreopoulos W."/>
            <person name="Angelini C."/>
            <person name="Antonin V."/>
            <person name="Barry K.W."/>
            <person name="Bougher N.L."/>
            <person name="Buchanan P."/>
            <person name="Buyck B."/>
            <person name="Bense V."/>
            <person name="Catcheside P."/>
            <person name="Chovatia M."/>
            <person name="Cooper J."/>
            <person name="Damon W."/>
            <person name="Desjardin D."/>
            <person name="Finy P."/>
            <person name="Geml J."/>
            <person name="Haridas S."/>
            <person name="Hughes K."/>
            <person name="Justo A."/>
            <person name="Karasinski D."/>
            <person name="Kautmanova I."/>
            <person name="Kiss B."/>
            <person name="Kocsube S."/>
            <person name="Kotiranta H."/>
            <person name="LaButti K.M."/>
            <person name="Lechner B.E."/>
            <person name="Liimatainen K."/>
            <person name="Lipzen A."/>
            <person name="Lukacs Z."/>
            <person name="Mihaltcheva S."/>
            <person name="Morgado L.N."/>
            <person name="Niskanen T."/>
            <person name="Noordeloos M.E."/>
            <person name="Ohm R.A."/>
            <person name="Ortiz-Santana B."/>
            <person name="Ovrebo C."/>
            <person name="Racz N."/>
            <person name="Riley R."/>
            <person name="Savchenko A."/>
            <person name="Shiryaev A."/>
            <person name="Soop K."/>
            <person name="Spirin V."/>
            <person name="Szebenyi C."/>
            <person name="Tomsovsky M."/>
            <person name="Tulloss R.E."/>
            <person name="Uehling J."/>
            <person name="Grigoriev I.V."/>
            <person name="Vagvolgyi C."/>
            <person name="Papp T."/>
            <person name="Martin F.M."/>
            <person name="Miettinen O."/>
            <person name="Hibbett D.S."/>
            <person name="Nagy L.G."/>
        </authorList>
    </citation>
    <scope>NUCLEOTIDE SEQUENCE [LARGE SCALE GENOMIC DNA]</scope>
    <source>
        <strain evidence="2 3">FP101781</strain>
    </source>
</reference>